<accession>A0A0B1PWQ2</accession>
<dbReference type="STRING" id="370622.LA66_20405"/>
<dbReference type="AlphaFoldDB" id="A0A0B1PWQ2"/>
<organism evidence="1 2">
    <name type="scientific">Aureimonas altamirensis</name>
    <dbReference type="NCBI Taxonomy" id="370622"/>
    <lineage>
        <taxon>Bacteria</taxon>
        <taxon>Pseudomonadati</taxon>
        <taxon>Pseudomonadota</taxon>
        <taxon>Alphaproteobacteria</taxon>
        <taxon>Hyphomicrobiales</taxon>
        <taxon>Aurantimonadaceae</taxon>
        <taxon>Aureimonas</taxon>
    </lineage>
</organism>
<proteinExistence type="predicted"/>
<reference evidence="1 2" key="1">
    <citation type="submission" date="2014-09" db="EMBL/GenBank/DDBJ databases">
        <title>Isolation and characterization of Aurantimonas altamirensis ON-56566 from clinical sample following a dog bite.</title>
        <authorList>
            <person name="Eshaghi A."/>
            <person name="Li A."/>
            <person name="Shahinas D."/>
            <person name="Bahn P."/>
            <person name="Kus J.V."/>
            <person name="Patel S.N."/>
        </authorList>
    </citation>
    <scope>NUCLEOTIDE SEQUENCE [LARGE SCALE GENOMIC DNA]</scope>
    <source>
        <strain evidence="1 2">ON-56566</strain>
    </source>
</reference>
<sequence>MTSSASRKTVYRPEGRVLAFPACPTSSRIMPGPDTLDDSQRMELDRLRWLALRSRLAPKPNLEKACFLLAAGREASLERYSVCFFRGLADHARRDMEIYRPGARAVSDDETWLLRLMAAWRRNEPRAASALVAWRVEPSHQRWLRFLSEGLSAALDA</sequence>
<name>A0A0B1PWQ2_9HYPH</name>
<evidence type="ECO:0000313" key="2">
    <source>
        <dbReference type="Proteomes" id="UP000030826"/>
    </source>
</evidence>
<dbReference type="Proteomes" id="UP000030826">
    <property type="component" value="Unassembled WGS sequence"/>
</dbReference>
<protein>
    <submittedName>
        <fullName evidence="1">Uncharacterized protein</fullName>
    </submittedName>
</protein>
<gene>
    <name evidence="1" type="ORF">LA66_20405</name>
</gene>
<evidence type="ECO:0000313" key="1">
    <source>
        <dbReference type="EMBL" id="KHJ52988.1"/>
    </source>
</evidence>
<dbReference type="EMBL" id="JRFJ01000010">
    <property type="protein sequence ID" value="KHJ52988.1"/>
    <property type="molecule type" value="Genomic_DNA"/>
</dbReference>
<dbReference type="RefSeq" id="WP_039196199.1">
    <property type="nucleotide sequence ID" value="NZ_JRFJ01000010.1"/>
</dbReference>
<dbReference type="OrthoDB" id="7854136at2"/>
<comment type="caution">
    <text evidence="1">The sequence shown here is derived from an EMBL/GenBank/DDBJ whole genome shotgun (WGS) entry which is preliminary data.</text>
</comment>